<keyword evidence="6" id="KW-1185">Reference proteome</keyword>
<protein>
    <submittedName>
        <fullName evidence="5">AMP-binding protein</fullName>
    </submittedName>
</protein>
<organism evidence="5 6">
    <name type="scientific">Tomitella cavernea</name>
    <dbReference type="NCBI Taxonomy" id="1387982"/>
    <lineage>
        <taxon>Bacteria</taxon>
        <taxon>Bacillati</taxon>
        <taxon>Actinomycetota</taxon>
        <taxon>Actinomycetes</taxon>
        <taxon>Mycobacteriales</taxon>
        <taxon>Tomitella</taxon>
    </lineage>
</organism>
<dbReference type="Gene3D" id="3.30.300.30">
    <property type="match status" value="1"/>
</dbReference>
<gene>
    <name evidence="5" type="ORF">GCM10023353_20270</name>
</gene>
<dbReference type="Pfam" id="PF13193">
    <property type="entry name" value="AMP-binding_C"/>
    <property type="match status" value="1"/>
</dbReference>
<keyword evidence="2" id="KW-0436">Ligase</keyword>
<accession>A0ABP9CN46</accession>
<dbReference type="EMBL" id="BAABKQ010000001">
    <property type="protein sequence ID" value="GAA4814806.1"/>
    <property type="molecule type" value="Genomic_DNA"/>
</dbReference>
<dbReference type="PROSITE" id="PS00455">
    <property type="entry name" value="AMP_BINDING"/>
    <property type="match status" value="1"/>
</dbReference>
<dbReference type="RefSeq" id="WP_200174455.1">
    <property type="nucleotide sequence ID" value="NZ_BAABKQ010000001.1"/>
</dbReference>
<feature type="domain" description="AMP-binding enzyme C-terminal" evidence="4">
    <location>
        <begin position="449"/>
        <end position="524"/>
    </location>
</feature>
<reference evidence="6" key="1">
    <citation type="journal article" date="2019" name="Int. J. Syst. Evol. Microbiol.">
        <title>The Global Catalogue of Microorganisms (GCM) 10K type strain sequencing project: providing services to taxonomists for standard genome sequencing and annotation.</title>
        <authorList>
            <consortium name="The Broad Institute Genomics Platform"/>
            <consortium name="The Broad Institute Genome Sequencing Center for Infectious Disease"/>
            <person name="Wu L."/>
            <person name="Ma J."/>
        </authorList>
    </citation>
    <scope>NUCLEOTIDE SEQUENCE [LARGE SCALE GENOMIC DNA]</scope>
    <source>
        <strain evidence="6">JCM 18542</strain>
    </source>
</reference>
<comment type="similarity">
    <text evidence="1">Belongs to the ATP-dependent AMP-binding enzyme family.</text>
</comment>
<evidence type="ECO:0000259" key="4">
    <source>
        <dbReference type="Pfam" id="PF13193"/>
    </source>
</evidence>
<dbReference type="Pfam" id="PF00501">
    <property type="entry name" value="AMP-binding"/>
    <property type="match status" value="1"/>
</dbReference>
<dbReference type="InterPro" id="IPR000873">
    <property type="entry name" value="AMP-dep_synth/lig_dom"/>
</dbReference>
<dbReference type="InterPro" id="IPR020845">
    <property type="entry name" value="AMP-binding_CS"/>
</dbReference>
<sequence>MPLPPDAAPLPSLHAATVDAMLAARAEDTPEAPFLYFGDDTVTYAQMHARAERAAAALHRSGIGRGDRVAIAAGNSTQWLVAYFACCRLGAVLVTLSVAYREREFVYMLGQSGARLLLCDERAGDFAFRPFLESLRPRITSVERIVYFGAPDAEDSWENLLAAGAGGTEAGTTVTAAAPAPASSPDSPAVILYTSGTTGDPKGATLTHRSLLASAAAQSERFGQAPDDVTLGVMPFNHVGGLTCTIGASLVSGGAVALLPRFHPDLVAQVVPARRVTMFVGVPTMYRMMLGSEQFAACDVSSVRLCVVGGSNLEPELAGQVRDRFGGPRLANLYGLSETSGACIISPADDTFEQVATSIGTALTGFEARIVDDDGAPLPAGEAGELQVRGACVAAGYWEAPGATAGAFGADGWLSTGDIGMLTDDGHVTLLARKKEMYVRGGYNVYPAEVESLLATDPSVAMCAVIGVPDATFGETGHAFVVPAPGATVDTAALLRLCAVSLAEYKVPARIEVVDALPMTPAGKIRKVLLTPSRT</sequence>
<dbReference type="Proteomes" id="UP001500839">
    <property type="component" value="Unassembled WGS sequence"/>
</dbReference>
<evidence type="ECO:0000313" key="6">
    <source>
        <dbReference type="Proteomes" id="UP001500839"/>
    </source>
</evidence>
<dbReference type="InterPro" id="IPR045851">
    <property type="entry name" value="AMP-bd_C_sf"/>
</dbReference>
<feature type="domain" description="AMP-dependent synthetase/ligase" evidence="3">
    <location>
        <begin position="23"/>
        <end position="398"/>
    </location>
</feature>
<dbReference type="PANTHER" id="PTHR43201:SF5">
    <property type="entry name" value="MEDIUM-CHAIN ACYL-COA LIGASE ACSF2, MITOCHONDRIAL"/>
    <property type="match status" value="1"/>
</dbReference>
<proteinExistence type="inferred from homology"/>
<evidence type="ECO:0000256" key="2">
    <source>
        <dbReference type="ARBA" id="ARBA00022598"/>
    </source>
</evidence>
<evidence type="ECO:0000256" key="1">
    <source>
        <dbReference type="ARBA" id="ARBA00006432"/>
    </source>
</evidence>
<comment type="caution">
    <text evidence="5">The sequence shown here is derived from an EMBL/GenBank/DDBJ whole genome shotgun (WGS) entry which is preliminary data.</text>
</comment>
<dbReference type="PANTHER" id="PTHR43201">
    <property type="entry name" value="ACYL-COA SYNTHETASE"/>
    <property type="match status" value="1"/>
</dbReference>
<name>A0ABP9CN46_9ACTN</name>
<dbReference type="SUPFAM" id="SSF56801">
    <property type="entry name" value="Acetyl-CoA synthetase-like"/>
    <property type="match status" value="1"/>
</dbReference>
<dbReference type="InterPro" id="IPR025110">
    <property type="entry name" value="AMP-bd_C"/>
</dbReference>
<dbReference type="InterPro" id="IPR042099">
    <property type="entry name" value="ANL_N_sf"/>
</dbReference>
<evidence type="ECO:0000259" key="3">
    <source>
        <dbReference type="Pfam" id="PF00501"/>
    </source>
</evidence>
<dbReference type="Gene3D" id="3.40.50.12780">
    <property type="entry name" value="N-terminal domain of ligase-like"/>
    <property type="match status" value="1"/>
</dbReference>
<evidence type="ECO:0000313" key="5">
    <source>
        <dbReference type="EMBL" id="GAA4814806.1"/>
    </source>
</evidence>